<reference evidence="2 3" key="1">
    <citation type="submission" date="2020-08" db="EMBL/GenBank/DDBJ databases">
        <title>Genomic Encyclopedia of Type Strains, Phase IV (KMG-V): Genome sequencing to study the core and pangenomes of soil and plant-associated prokaryotes.</title>
        <authorList>
            <person name="Whitman W."/>
        </authorList>
    </citation>
    <scope>NUCLEOTIDE SEQUENCE [LARGE SCALE GENOMIC DNA]</scope>
    <source>
        <strain evidence="2 3">JPY162</strain>
    </source>
</reference>
<evidence type="ECO:0000313" key="3">
    <source>
        <dbReference type="Proteomes" id="UP000592820"/>
    </source>
</evidence>
<dbReference type="InterPro" id="IPR002711">
    <property type="entry name" value="HNH"/>
</dbReference>
<dbReference type="RefSeq" id="WP_184226221.1">
    <property type="nucleotide sequence ID" value="NZ_JACHDE010000003.1"/>
</dbReference>
<dbReference type="CDD" id="cd00085">
    <property type="entry name" value="HNHc"/>
    <property type="match status" value="1"/>
</dbReference>
<organism evidence="2 3">
    <name type="scientific">Paraburkholderia youngii</name>
    <dbReference type="NCBI Taxonomy" id="2782701"/>
    <lineage>
        <taxon>Bacteria</taxon>
        <taxon>Pseudomonadati</taxon>
        <taxon>Pseudomonadota</taxon>
        <taxon>Betaproteobacteria</taxon>
        <taxon>Burkholderiales</taxon>
        <taxon>Burkholderiaceae</taxon>
        <taxon>Paraburkholderia</taxon>
    </lineage>
</organism>
<proteinExistence type="predicted"/>
<evidence type="ECO:0000259" key="1">
    <source>
        <dbReference type="SMART" id="SM00507"/>
    </source>
</evidence>
<dbReference type="SMART" id="SM00507">
    <property type="entry name" value="HNHc"/>
    <property type="match status" value="1"/>
</dbReference>
<dbReference type="EMBL" id="JACHDE010000003">
    <property type="protein sequence ID" value="MBB5400561.1"/>
    <property type="molecule type" value="Genomic_DNA"/>
</dbReference>
<name>A0A7W8P1Y4_9BURK</name>
<protein>
    <recommendedName>
        <fullName evidence="1">HNH nuclease domain-containing protein</fullName>
    </recommendedName>
</protein>
<dbReference type="GO" id="GO:0008270">
    <property type="term" value="F:zinc ion binding"/>
    <property type="evidence" value="ECO:0007669"/>
    <property type="project" value="InterPro"/>
</dbReference>
<dbReference type="Gene3D" id="1.10.30.50">
    <property type="match status" value="1"/>
</dbReference>
<dbReference type="AlphaFoldDB" id="A0A7W8P1Y4"/>
<evidence type="ECO:0000313" key="2">
    <source>
        <dbReference type="EMBL" id="MBB5400561.1"/>
    </source>
</evidence>
<comment type="caution">
    <text evidence="2">The sequence shown here is derived from an EMBL/GenBank/DDBJ whole genome shotgun (WGS) entry which is preliminary data.</text>
</comment>
<feature type="domain" description="HNH nuclease" evidence="1">
    <location>
        <begin position="191"/>
        <end position="249"/>
    </location>
</feature>
<dbReference type="GO" id="GO:0003676">
    <property type="term" value="F:nucleic acid binding"/>
    <property type="evidence" value="ECO:0007669"/>
    <property type="project" value="InterPro"/>
</dbReference>
<accession>A0A7W8P1Y4</accession>
<dbReference type="Pfam" id="PF01844">
    <property type="entry name" value="HNH"/>
    <property type="match status" value="1"/>
</dbReference>
<sequence length="307" mass="35348">MTTLKDLKPTRKQLVEEITDELGLKMTNKYDWCFSDEGGTYLIFEWHDDMLERDGEIYFLDQATDWAENNRSTALTVQINRAYAVASVILQAYYTKAPLNVAIIEGVRRVVGLRETSEAHLRELDLQKWYPHHRDDNGHIVVIRGKPQPDGFDAYEDDQRRAKLTGSSPPTPPSKTVELTRTAIYERDPQVVKDVKRRAASGCCEYCGKLGFPTPQGTYYLEAHHVIPLNLDGADTVKNVVAICPDDHRRAHFGEDRHELRDQMIWDVLHKLYPDDTEYYEALDVRSAEIRKSERGPKKLEDVRIDS</sequence>
<dbReference type="Proteomes" id="UP000592820">
    <property type="component" value="Unassembled WGS sequence"/>
</dbReference>
<dbReference type="InterPro" id="IPR003615">
    <property type="entry name" value="HNH_nuc"/>
</dbReference>
<gene>
    <name evidence="2" type="ORF">HDG41_002610</name>
</gene>
<dbReference type="GO" id="GO:0004519">
    <property type="term" value="F:endonuclease activity"/>
    <property type="evidence" value="ECO:0007669"/>
    <property type="project" value="InterPro"/>
</dbReference>